<comment type="function">
    <text evidence="12">Phosphatase which shows a preference for 4'-phosphopantetheine and its oxidatively damaged forms (sulfonate or S-sulfonate), providing strong indirect evidence that the phosphatase activity pre-empts damage in the coenzyme A (CoA) pathway. Hydrolyzing excess 4'-phosphopantetheine could constitute a directed overflow mechanism to prevent its oxidation to the S-sulfonate, sulfonate, or other forms. Hydrolyzing 4'-phosphopantetheine sulfonate or S-sulfonate would forestall their conversion to inactive forms of CoA and acyl carrier protein. May play a role in the physiological regulation of CoA intracellular levels.</text>
</comment>
<dbReference type="PANTHER" id="PTHR12280:SF35">
    <property type="entry name" value="4'-PHOSPHOPANTETHEINE PHOSPHATASE"/>
    <property type="match status" value="1"/>
</dbReference>
<evidence type="ECO:0000256" key="4">
    <source>
        <dbReference type="ARBA" id="ARBA00019490"/>
    </source>
</evidence>
<evidence type="ECO:0000259" key="13">
    <source>
        <dbReference type="Pfam" id="PF01937"/>
    </source>
</evidence>
<comment type="cofactor">
    <cofactor evidence="2">
        <name>Ni(2+)</name>
        <dbReference type="ChEBI" id="CHEBI:49786"/>
    </cofactor>
</comment>
<dbReference type="Pfam" id="PF01937">
    <property type="entry name" value="ARMT1-like_dom"/>
    <property type="match status" value="1"/>
</dbReference>
<organism evidence="14 15">
    <name type="scientific">Drosophila rhopaloa</name>
    <name type="common">Fruit fly</name>
    <dbReference type="NCBI Taxonomy" id="1041015"/>
    <lineage>
        <taxon>Eukaryota</taxon>
        <taxon>Metazoa</taxon>
        <taxon>Ecdysozoa</taxon>
        <taxon>Arthropoda</taxon>
        <taxon>Hexapoda</taxon>
        <taxon>Insecta</taxon>
        <taxon>Pterygota</taxon>
        <taxon>Neoptera</taxon>
        <taxon>Endopterygota</taxon>
        <taxon>Diptera</taxon>
        <taxon>Brachycera</taxon>
        <taxon>Muscomorpha</taxon>
        <taxon>Ephydroidea</taxon>
        <taxon>Drosophilidae</taxon>
        <taxon>Drosophila</taxon>
        <taxon>Sophophora</taxon>
    </lineage>
</organism>
<evidence type="ECO:0000256" key="9">
    <source>
        <dbReference type="ARBA" id="ARBA00023211"/>
    </source>
</evidence>
<evidence type="ECO:0000256" key="5">
    <source>
        <dbReference type="ARBA" id="ARBA00022596"/>
    </source>
</evidence>
<comment type="subunit">
    <text evidence="3">Homodimer. Interacts with PKM.</text>
</comment>
<dbReference type="RefSeq" id="XP_016983321.2">
    <property type="nucleotide sequence ID" value="XM_017127832.2"/>
</dbReference>
<protein>
    <recommendedName>
        <fullName evidence="4">4'-phosphopantetheine phosphatase</fullName>
    </recommendedName>
    <alternativeName>
        <fullName evidence="11">Inactive pantothenic acid kinase 4</fullName>
    </alternativeName>
</protein>
<keyword evidence="5" id="KW-0533">Nickel</keyword>
<dbReference type="InterPro" id="IPR002791">
    <property type="entry name" value="ARMT1-like_metal-bd"/>
</dbReference>
<evidence type="ECO:0000256" key="6">
    <source>
        <dbReference type="ARBA" id="ARBA00022723"/>
    </source>
</evidence>
<dbReference type="InterPro" id="IPR035073">
    <property type="entry name" value="At2g17340_3_helix_bundle"/>
</dbReference>
<evidence type="ECO:0000256" key="2">
    <source>
        <dbReference type="ARBA" id="ARBA00001967"/>
    </source>
</evidence>
<name>A0ABM5HPC7_DRORH</name>
<evidence type="ECO:0000313" key="15">
    <source>
        <dbReference type="Proteomes" id="UP001652680"/>
    </source>
</evidence>
<proteinExistence type="predicted"/>
<evidence type="ECO:0000256" key="8">
    <source>
        <dbReference type="ARBA" id="ARBA00023074"/>
    </source>
</evidence>
<keyword evidence="15" id="KW-1185">Reference proteome</keyword>
<keyword evidence="6" id="KW-0479">Metal-binding</keyword>
<evidence type="ECO:0000256" key="11">
    <source>
        <dbReference type="ARBA" id="ARBA00032948"/>
    </source>
</evidence>
<keyword evidence="9" id="KW-0464">Manganese</keyword>
<dbReference type="SUPFAM" id="SSF111321">
    <property type="entry name" value="AF1104-like"/>
    <property type="match status" value="1"/>
</dbReference>
<reference evidence="15" key="1">
    <citation type="journal article" date="2021" name="Elife">
        <title>Highly contiguous assemblies of 101 drosophilid genomes.</title>
        <authorList>
            <person name="Kim B.Y."/>
            <person name="Wang J.R."/>
            <person name="Miller D.E."/>
            <person name="Barmina O."/>
            <person name="Delaney E."/>
            <person name="Thompson A."/>
            <person name="Comeault A.A."/>
            <person name="Peede D."/>
            <person name="D'Agostino E.R."/>
            <person name="Pelaez J."/>
            <person name="Aguilar J.M."/>
            <person name="Haji D."/>
            <person name="Matsunaga T."/>
            <person name="Armstrong E.E."/>
            <person name="Zych M."/>
            <person name="Ogawa Y."/>
            <person name="Stamenkovic-Radak M."/>
            <person name="Jelic M."/>
            <person name="Veselinovic M.S."/>
            <person name="Tanaskovic M."/>
            <person name="Eric P."/>
            <person name="Gao J.J."/>
            <person name="Katoh T.K."/>
            <person name="Toda M.J."/>
            <person name="Watabe H."/>
            <person name="Watada M."/>
            <person name="Davis J.S."/>
            <person name="Moyle L.C."/>
            <person name="Manoli G."/>
            <person name="Bertolini E."/>
            <person name="Kostal V."/>
            <person name="Hawley R.S."/>
            <person name="Takahashi A."/>
            <person name="Jones C.D."/>
            <person name="Price D.K."/>
            <person name="Whiteman N."/>
            <person name="Kopp A."/>
            <person name="Matute D.R."/>
            <person name="Petrov D.A."/>
        </authorList>
    </citation>
    <scope>NUCLEOTIDE SEQUENCE [LARGE SCALE GENOMIC DNA]</scope>
</reference>
<evidence type="ECO:0000256" key="10">
    <source>
        <dbReference type="ARBA" id="ARBA00029347"/>
    </source>
</evidence>
<evidence type="ECO:0000256" key="7">
    <source>
        <dbReference type="ARBA" id="ARBA00022801"/>
    </source>
</evidence>
<evidence type="ECO:0000256" key="12">
    <source>
        <dbReference type="ARBA" id="ARBA00046055"/>
    </source>
</evidence>
<dbReference type="PANTHER" id="PTHR12280">
    <property type="entry name" value="PANTOTHENATE KINASE"/>
    <property type="match status" value="1"/>
</dbReference>
<accession>A0ABM5HPC7</accession>
<dbReference type="PIRSF" id="PIRSF030210">
    <property type="entry name" value="UCP030210"/>
    <property type="match status" value="1"/>
</dbReference>
<dbReference type="InterPro" id="IPR004567">
    <property type="entry name" value="Type_II_PanK"/>
</dbReference>
<dbReference type="Proteomes" id="UP001652680">
    <property type="component" value="Unassembled WGS sequence"/>
</dbReference>
<evidence type="ECO:0000256" key="1">
    <source>
        <dbReference type="ARBA" id="ARBA00001936"/>
    </source>
</evidence>
<dbReference type="Gene3D" id="3.40.50.10880">
    <property type="entry name" value="Uncharacterised protein PF01937, DUF89, domain 3"/>
    <property type="match status" value="1"/>
</dbReference>
<keyword evidence="7" id="KW-0378">Hydrolase</keyword>
<keyword evidence="8" id="KW-0944">Nitration</keyword>
<dbReference type="GeneID" id="108047591"/>
<dbReference type="Gene3D" id="1.20.1700.10">
    <property type="entry name" value="AF1104-like"/>
    <property type="match status" value="1"/>
</dbReference>
<evidence type="ECO:0000256" key="3">
    <source>
        <dbReference type="ARBA" id="ARBA00011388"/>
    </source>
</evidence>
<comment type="catalytic activity">
    <reaction evidence="10">
        <text>(R)-4'-phospho-S-sulfopantetheine + H2O = (R)-S-sulfopantetheine + phosphate</text>
        <dbReference type="Rhea" id="RHEA:68340"/>
        <dbReference type="ChEBI" id="CHEBI:15377"/>
        <dbReference type="ChEBI" id="CHEBI:43474"/>
        <dbReference type="ChEBI" id="CHEBI:177302"/>
        <dbReference type="ChEBI" id="CHEBI:177303"/>
    </reaction>
    <physiologicalReaction direction="left-to-right" evidence="10">
        <dbReference type="Rhea" id="RHEA:68341"/>
    </physiologicalReaction>
</comment>
<reference evidence="14" key="2">
    <citation type="submission" date="2025-05" db="UniProtKB">
        <authorList>
            <consortium name="EnsemblMetazoa"/>
        </authorList>
    </citation>
    <scope>IDENTIFICATION</scope>
</reference>
<sequence>MPLVTLTCYQLFNKTLLITNTATNSALKVNRFATSRVAMHSRSLLPDPAVYQPDTLDLNTDIKAADYWFNCFRDMVAKFAKVAARSQEEDHTAPQRAEQFQAAYLQQLEEHQRNVPLNRGKVVLGTSELLQLNETMLRRYGFTDPWLSQKRVENASAVARLKQRLQELDALEDEDARWTELVRGVLAGNMFDWGAQAISNILEQDSNFGLHSALERIEKRPWLLDNLDNWLKRLKGAPHKCAVVFVDNSGVDVVLGVLPFVRGLLKRGTKVLLCANSEPALNDVTSEELRSLLDECSRECEVLQQAWSKGQLLVYANGQSGPCLDMRTLPPELCDAIAANETDLLVIEGMGRALHTNLNARFGCETLKMAVVKNRWLAKYLGGEAMFAVICKFEPAVPS</sequence>
<feature type="domain" description="Damage-control phosphatase ARMT1-like metal-binding" evidence="13">
    <location>
        <begin position="78"/>
        <end position="384"/>
    </location>
</feature>
<dbReference type="InterPro" id="IPR016949">
    <property type="entry name" value="At2g17340"/>
</dbReference>
<evidence type="ECO:0000313" key="14">
    <source>
        <dbReference type="EnsemblMetazoa" id="XP_016983321.2"/>
    </source>
</evidence>
<dbReference type="InterPro" id="IPR036075">
    <property type="entry name" value="ARMT-1-like_metal-bd_sf"/>
</dbReference>
<dbReference type="EnsemblMetazoa" id="XM_017127832.2">
    <property type="protein sequence ID" value="XP_016983321.2"/>
    <property type="gene ID" value="LOC108047591"/>
</dbReference>
<comment type="cofactor">
    <cofactor evidence="1">
        <name>Mn(2+)</name>
        <dbReference type="ChEBI" id="CHEBI:29035"/>
    </cofactor>
</comment>